<protein>
    <submittedName>
        <fullName evidence="1">N-acetylmuramoyl-L-alanine amidase</fullName>
    </submittedName>
</protein>
<dbReference type="EMBL" id="KP981374">
    <property type="protein sequence ID" value="ALD14620.1"/>
    <property type="molecule type" value="Genomic_DNA"/>
</dbReference>
<evidence type="ECO:0000313" key="1">
    <source>
        <dbReference type="EMBL" id="ALD14620.1"/>
    </source>
</evidence>
<dbReference type="Gene3D" id="3.40.50.12090">
    <property type="match status" value="1"/>
</dbReference>
<reference evidence="1" key="1">
    <citation type="submission" date="2015-03" db="EMBL/GenBank/DDBJ databases">
        <authorList>
            <person name="Murphy D."/>
        </authorList>
    </citation>
    <scope>NUCLEOTIDE SEQUENCE</scope>
    <source>
        <strain evidence="1">ZJCDC-1</strain>
    </source>
</reference>
<accession>A0A0M4HVL5</accession>
<proteinExistence type="predicted"/>
<organism evidence="1">
    <name type="scientific">Clostridioides difficile</name>
    <name type="common">Peptoclostridium difficile</name>
    <dbReference type="NCBI Taxonomy" id="1496"/>
    <lineage>
        <taxon>Bacteria</taxon>
        <taxon>Bacillati</taxon>
        <taxon>Bacillota</taxon>
        <taxon>Clostridia</taxon>
        <taxon>Peptostreptococcales</taxon>
        <taxon>Peptostreptococcaceae</taxon>
        <taxon>Clostridioides</taxon>
    </lineage>
</organism>
<dbReference type="AlphaFoldDB" id="A0A0M4HVL5"/>
<name>A0A0M4HVL5_CLODI</name>
<sequence>MKDLNISAEIIIWNYKKEECRVCDIENYVSGRTENLYVVGAEACNKIGYITKEKFTEIMGNDRFATLYKALDFIKR</sequence>